<protein>
    <submittedName>
        <fullName evidence="1">Uncharacterized protein</fullName>
    </submittedName>
</protein>
<name>A0A212D2L5_CEREH</name>
<reference evidence="1 2" key="1">
    <citation type="journal article" date="2018" name="Mol. Genet. Genomics">
        <title>The red deer Cervus elaphus genome CerEla1.0: sequencing, annotating, genes, and chromosomes.</title>
        <authorList>
            <person name="Bana N.A."/>
            <person name="Nyiri A."/>
            <person name="Nagy J."/>
            <person name="Frank K."/>
            <person name="Nagy T."/>
            <person name="Steger V."/>
            <person name="Schiller M."/>
            <person name="Lakatos P."/>
            <person name="Sugar L."/>
            <person name="Horn P."/>
            <person name="Barta E."/>
            <person name="Orosz L."/>
        </authorList>
    </citation>
    <scope>NUCLEOTIDE SEQUENCE [LARGE SCALE GENOMIC DNA]</scope>
    <source>
        <strain evidence="1">Hungarian</strain>
    </source>
</reference>
<evidence type="ECO:0000313" key="2">
    <source>
        <dbReference type="Proteomes" id="UP000242450"/>
    </source>
</evidence>
<comment type="caution">
    <text evidence="1">The sequence shown here is derived from an EMBL/GenBank/DDBJ whole genome shotgun (WGS) entry which is preliminary data.</text>
</comment>
<feature type="non-terminal residue" evidence="1">
    <location>
        <position position="1"/>
    </location>
</feature>
<gene>
    <name evidence="1" type="ORF">Celaphus_00003403</name>
</gene>
<accession>A0A212D2L5</accession>
<keyword evidence="2" id="KW-1185">Reference proteome</keyword>
<evidence type="ECO:0000313" key="1">
    <source>
        <dbReference type="EMBL" id="OWK12490.1"/>
    </source>
</evidence>
<dbReference type="AlphaFoldDB" id="A0A212D2L5"/>
<dbReference type="Proteomes" id="UP000242450">
    <property type="component" value="Chromosome 9"/>
</dbReference>
<dbReference type="EMBL" id="MKHE01000009">
    <property type="protein sequence ID" value="OWK12490.1"/>
    <property type="molecule type" value="Genomic_DNA"/>
</dbReference>
<organism evidence="1 2">
    <name type="scientific">Cervus elaphus hippelaphus</name>
    <name type="common">European red deer</name>
    <dbReference type="NCBI Taxonomy" id="46360"/>
    <lineage>
        <taxon>Eukaryota</taxon>
        <taxon>Metazoa</taxon>
        <taxon>Chordata</taxon>
        <taxon>Craniata</taxon>
        <taxon>Vertebrata</taxon>
        <taxon>Euteleostomi</taxon>
        <taxon>Mammalia</taxon>
        <taxon>Eutheria</taxon>
        <taxon>Laurasiatheria</taxon>
        <taxon>Artiodactyla</taxon>
        <taxon>Ruminantia</taxon>
        <taxon>Pecora</taxon>
        <taxon>Cervidae</taxon>
        <taxon>Cervinae</taxon>
        <taxon>Cervus</taxon>
    </lineage>
</organism>
<proteinExistence type="predicted"/>
<dbReference type="OrthoDB" id="3565419at2759"/>
<sequence length="163" mass="18262">DKGCYLPDWLQSSSQHLAAYYALLLSTPYYDHYRNALTPKEEGGRTIPEWQSPPAKTWDTLAAIVMLSAHLHHAISSLLIPINSSRSDFLPQTLNNDSLQLPEGLHLQLMKFGEVTGLGVFYSSFVAKAVRFGTFQPKVVNTSEVKTHGDNFLIQRRSLSMVI</sequence>